<dbReference type="InterPro" id="IPR006076">
    <property type="entry name" value="FAD-dep_OxRdtase"/>
</dbReference>
<evidence type="ECO:0000259" key="3">
    <source>
        <dbReference type="Pfam" id="PF01266"/>
    </source>
</evidence>
<dbReference type="OrthoDB" id="9804379at2"/>
<sequence length="808" mass="89675">MTQHARVVVIGGGVVGTSALYHLAKLGWKDCILIERDELASGSTWHAAGNVPTFSGSWNIMKMQAYSARLYKTLGEEVDYPMNYHITGSIRLAHSKARMEEFAHACAMAKAQGLDYDMLTPAEIKAKYPVMEMDGIVGGLWDAHDGDIDPSQLTQALAKGAKDMGAKVLRFNGVTSIKQLPSGEWKITTKDGAEFVAEKVINAAGYRAGEVAAMVGQYLPIIAMQHQYLITEMIPELAARDEKLPLVRDPDVSYYLRQERDGLILGPYEWNCKSDWHDGIPEEFAFQLWPDDLDRLESYIEQAVARVPVLGTVGVQKVINGPIPYSPDGNPYIGPQHGLTNFYNANCFSFGICQGGGAGKTIAEYIVHGEPEWDLWGLDHRRYTVFADQKYTIEKAEELYQNEYAIGFPNEERPAGRPRLKTPLYEKLLAKGAVMGARGGWERAAYFPRNPEEAKTKLSFHRAEQAWFEPVREECQAVAERVGIMDLGGFSKFIVEGPGAEKWLDHLICGALPKSNRVTLAYTLTPKGSILSEFTMTRLAPDKFYLMSAGSGLWHDMDWLTQHLPADGSVKLTEVSQSASSLVLVGPRSRDVLKKISAADFSNNAFPWPSCQQIEVAGRKVTALRVNYVGELGWELHVPMEDLVHVYDAVVDAGQEFGIRDFGMYAMECLRLEKGYRSWKQDITHEYTPFDAGLERFVKLGKGDFIGRDALVKRHEAGEKERFVPLIVEGNTADAPTCSIVFKDGEKVGIVGSGGWGFRIGKSIALSYVRLDLAAVGTKLEVEILGQRFPAVVAEEPIFDPKNERLKG</sequence>
<dbReference type="SUPFAM" id="SSF54373">
    <property type="entry name" value="FAD-linked reductases, C-terminal domain"/>
    <property type="match status" value="1"/>
</dbReference>
<dbReference type="Pfam" id="PF01571">
    <property type="entry name" value="GCV_T"/>
    <property type="match status" value="1"/>
</dbReference>
<dbReference type="EMBL" id="SNYW01000013">
    <property type="protein sequence ID" value="TDQ78574.1"/>
    <property type="molecule type" value="Genomic_DNA"/>
</dbReference>
<dbReference type="InterPro" id="IPR013977">
    <property type="entry name" value="GcvT_C"/>
</dbReference>
<dbReference type="Gene3D" id="2.40.30.110">
    <property type="entry name" value="Aminomethyltransferase beta-barrel domains"/>
    <property type="match status" value="1"/>
</dbReference>
<dbReference type="Gene3D" id="3.30.1360.120">
    <property type="entry name" value="Probable tRNA modification gtpase trme, domain 1"/>
    <property type="match status" value="1"/>
</dbReference>
<dbReference type="PANTHER" id="PTHR43757:SF2">
    <property type="entry name" value="AMINOMETHYLTRANSFERASE, MITOCHONDRIAL"/>
    <property type="match status" value="1"/>
</dbReference>
<feature type="domain" description="GCVT N-terminal" evidence="4">
    <location>
        <begin position="424"/>
        <end position="702"/>
    </location>
</feature>
<dbReference type="InterPro" id="IPR027266">
    <property type="entry name" value="TrmE/GcvT-like"/>
</dbReference>
<comment type="caution">
    <text evidence="7">The sequence shown here is derived from an EMBL/GenBank/DDBJ whole genome shotgun (WGS) entry which is preliminary data.</text>
</comment>
<dbReference type="Proteomes" id="UP000295783">
    <property type="component" value="Unassembled WGS sequence"/>
</dbReference>
<dbReference type="InterPro" id="IPR029043">
    <property type="entry name" value="GcvT/YgfZ_C"/>
</dbReference>
<dbReference type="Gene3D" id="3.30.70.1400">
    <property type="entry name" value="Aminomethyltransferase beta-barrel domains"/>
    <property type="match status" value="1"/>
</dbReference>
<dbReference type="GO" id="GO:0016491">
    <property type="term" value="F:oxidoreductase activity"/>
    <property type="evidence" value="ECO:0007669"/>
    <property type="project" value="UniProtKB-KW"/>
</dbReference>
<dbReference type="Pfam" id="PF01266">
    <property type="entry name" value="DAO"/>
    <property type="match status" value="1"/>
</dbReference>
<dbReference type="InterPro" id="IPR028896">
    <property type="entry name" value="GcvT/YgfZ/DmdA"/>
</dbReference>
<evidence type="ECO:0000313" key="7">
    <source>
        <dbReference type="EMBL" id="TDQ78574.1"/>
    </source>
</evidence>
<dbReference type="RefSeq" id="WP_133615058.1">
    <property type="nucleotide sequence ID" value="NZ_SNYW01000013.1"/>
</dbReference>
<evidence type="ECO:0000256" key="1">
    <source>
        <dbReference type="ARBA" id="ARBA00008609"/>
    </source>
</evidence>
<keyword evidence="2" id="KW-0560">Oxidoreductase</keyword>
<feature type="domain" description="FAD dependent oxidoreductase" evidence="3">
    <location>
        <begin position="6"/>
        <end position="364"/>
    </location>
</feature>
<dbReference type="SUPFAM" id="SSF51905">
    <property type="entry name" value="FAD/NAD(P)-binding domain"/>
    <property type="match status" value="1"/>
</dbReference>
<protein>
    <submittedName>
        <fullName evidence="7">Dimethylglycine dehydrogenase</fullName>
    </submittedName>
</protein>
<dbReference type="InterPro" id="IPR006222">
    <property type="entry name" value="GCVT_N"/>
</dbReference>
<evidence type="ECO:0000313" key="8">
    <source>
        <dbReference type="Proteomes" id="UP000295783"/>
    </source>
</evidence>
<evidence type="ECO:0000256" key="2">
    <source>
        <dbReference type="ARBA" id="ARBA00023002"/>
    </source>
</evidence>
<name>A0A4R6WJD3_9PROT</name>
<gene>
    <name evidence="7" type="ORF">A8950_3630</name>
</gene>
<dbReference type="AlphaFoldDB" id="A0A4R6WJD3"/>
<evidence type="ECO:0000259" key="6">
    <source>
        <dbReference type="Pfam" id="PF16350"/>
    </source>
</evidence>
<keyword evidence="8" id="KW-1185">Reference proteome</keyword>
<dbReference type="SUPFAM" id="SSF101790">
    <property type="entry name" value="Aminomethyltransferase beta-barrel domain"/>
    <property type="match status" value="1"/>
</dbReference>
<feature type="domain" description="FAD dependent oxidoreductase central" evidence="6">
    <location>
        <begin position="368"/>
        <end position="418"/>
    </location>
</feature>
<proteinExistence type="inferred from homology"/>
<dbReference type="PANTHER" id="PTHR43757">
    <property type="entry name" value="AMINOMETHYLTRANSFERASE"/>
    <property type="match status" value="1"/>
</dbReference>
<dbReference type="SUPFAM" id="SSF103025">
    <property type="entry name" value="Folate-binding domain"/>
    <property type="match status" value="1"/>
</dbReference>
<dbReference type="Gene3D" id="3.50.50.60">
    <property type="entry name" value="FAD/NAD(P)-binding domain"/>
    <property type="match status" value="1"/>
</dbReference>
<comment type="similarity">
    <text evidence="1">Belongs to the GcvT family.</text>
</comment>
<dbReference type="Pfam" id="PF08669">
    <property type="entry name" value="GCV_T_C"/>
    <property type="match status" value="1"/>
</dbReference>
<dbReference type="Pfam" id="PF16350">
    <property type="entry name" value="FAO_M"/>
    <property type="match status" value="1"/>
</dbReference>
<dbReference type="InterPro" id="IPR032503">
    <property type="entry name" value="FAO_M"/>
</dbReference>
<organism evidence="7 8">
    <name type="scientific">Dongia mobilis</name>
    <dbReference type="NCBI Taxonomy" id="578943"/>
    <lineage>
        <taxon>Bacteria</taxon>
        <taxon>Pseudomonadati</taxon>
        <taxon>Pseudomonadota</taxon>
        <taxon>Alphaproteobacteria</taxon>
        <taxon>Rhodospirillales</taxon>
        <taxon>Dongiaceae</taxon>
        <taxon>Dongia</taxon>
    </lineage>
</organism>
<dbReference type="InterPro" id="IPR036188">
    <property type="entry name" value="FAD/NAD-bd_sf"/>
</dbReference>
<accession>A0A4R6WJD3</accession>
<reference evidence="7 8" key="1">
    <citation type="submission" date="2019-03" db="EMBL/GenBank/DDBJ databases">
        <title>Genomic Encyclopedia of Type Strains, Phase III (KMG-III): the genomes of soil and plant-associated and newly described type strains.</title>
        <authorList>
            <person name="Whitman W."/>
        </authorList>
    </citation>
    <scope>NUCLEOTIDE SEQUENCE [LARGE SCALE GENOMIC DNA]</scope>
    <source>
        <strain evidence="7 8">CGMCC 1.7660</strain>
    </source>
</reference>
<dbReference type="Gene3D" id="3.30.9.10">
    <property type="entry name" value="D-Amino Acid Oxidase, subunit A, domain 2"/>
    <property type="match status" value="1"/>
</dbReference>
<evidence type="ECO:0000259" key="5">
    <source>
        <dbReference type="Pfam" id="PF08669"/>
    </source>
</evidence>
<evidence type="ECO:0000259" key="4">
    <source>
        <dbReference type="Pfam" id="PF01571"/>
    </source>
</evidence>
<feature type="domain" description="Aminomethyltransferase C-terminal" evidence="5">
    <location>
        <begin position="723"/>
        <end position="800"/>
    </location>
</feature>